<dbReference type="PANTHER" id="PTHR33254">
    <property type="entry name" value="4-HYDROXY-4-METHYL-2-OXOGLUTARATE ALDOLASE 3-RELATED"/>
    <property type="match status" value="1"/>
</dbReference>
<reference evidence="11 12" key="1">
    <citation type="submission" date="2018-01" db="EMBL/GenBank/DDBJ databases">
        <title>The draft genome sequence of Halioglobus japonicus S1-36.</title>
        <authorList>
            <person name="Du Z.-J."/>
            <person name="Shi M.-J."/>
        </authorList>
    </citation>
    <scope>NUCLEOTIDE SEQUENCE [LARGE SCALE GENOMIC DNA]</scope>
    <source>
        <strain evidence="11 12">S1-36</strain>
    </source>
</reference>
<evidence type="ECO:0000256" key="1">
    <source>
        <dbReference type="ARBA" id="ARBA00001342"/>
    </source>
</evidence>
<evidence type="ECO:0000256" key="8">
    <source>
        <dbReference type="ARBA" id="ARBA00047973"/>
    </source>
</evidence>
<dbReference type="GO" id="GO:0008428">
    <property type="term" value="F:ribonuclease inhibitor activity"/>
    <property type="evidence" value="ECO:0007669"/>
    <property type="project" value="InterPro"/>
</dbReference>
<sequence>MTAVISTPDLTDEHPGARAIELQFVNFGKVAHFGGPVVTIKCHEDNSLVKQAVGEPGEGRVIVVDGGGSLRRALLGDMLAEQAAQNGWAGLVINGAIRDVDEIGATNLGVQALGTTPLKTEKLGMGQRDVTIAFGGVTIAPGEYIYADNNGVIVSAEPLL</sequence>
<keyword evidence="9" id="KW-0460">Magnesium</keyword>
<feature type="binding site" evidence="9">
    <location>
        <position position="98"/>
    </location>
    <ligand>
        <name>substrate</name>
    </ligand>
</feature>
<comment type="cofactor">
    <cofactor evidence="9">
        <name>Mg(2+)</name>
        <dbReference type="ChEBI" id="CHEBI:18420"/>
    </cofactor>
</comment>
<evidence type="ECO:0000256" key="7">
    <source>
        <dbReference type="ARBA" id="ARBA00025046"/>
    </source>
</evidence>
<protein>
    <recommendedName>
        <fullName evidence="10">4-hydroxy-4-methyl-2-oxoglutarate aldolase</fullName>
        <shortName evidence="10">HMG aldolase</shortName>
        <ecNumber evidence="10">4.1.1.112</ecNumber>
        <ecNumber evidence="10">4.1.3.17</ecNumber>
    </recommendedName>
    <alternativeName>
        <fullName evidence="10">Oxaloacetate decarboxylase</fullName>
    </alternativeName>
</protein>
<dbReference type="Pfam" id="PF03737">
    <property type="entry name" value="RraA-like"/>
    <property type="match status" value="1"/>
</dbReference>
<gene>
    <name evidence="11" type="ORF">C0029_00815</name>
</gene>
<accession>A0AAP8MGQ9</accession>
<keyword evidence="12" id="KW-1185">Reference proteome</keyword>
<evidence type="ECO:0000256" key="10">
    <source>
        <dbReference type="RuleBase" id="RU004338"/>
    </source>
</evidence>
<dbReference type="CDD" id="cd16841">
    <property type="entry name" value="RraA_family"/>
    <property type="match status" value="1"/>
</dbReference>
<dbReference type="GO" id="GO:0008948">
    <property type="term" value="F:oxaloacetate decarboxylase activity"/>
    <property type="evidence" value="ECO:0007669"/>
    <property type="project" value="UniProtKB-EC"/>
</dbReference>
<dbReference type="InterPro" id="IPR036704">
    <property type="entry name" value="RraA/RraA-like_sf"/>
</dbReference>
<comment type="caution">
    <text evidence="11">The sequence shown here is derived from an EMBL/GenBank/DDBJ whole genome shotgun (WGS) entry which is preliminary data.</text>
</comment>
<comment type="function">
    <text evidence="7 10">Catalyzes the aldol cleavage of 4-hydroxy-4-methyl-2-oxoglutarate (HMG) into 2 molecules of pyruvate. Also contains a secondary oxaloacetate (OAA) decarboxylase activity due to the common pyruvate enolate transition state formed following C-C bond cleavage in the retro-aldol and decarboxylation reactions.</text>
</comment>
<organism evidence="11 12">
    <name type="scientific">Halioglobus japonicus</name>
    <dbReference type="NCBI Taxonomy" id="930805"/>
    <lineage>
        <taxon>Bacteria</taxon>
        <taxon>Pseudomonadati</taxon>
        <taxon>Pseudomonadota</taxon>
        <taxon>Gammaproteobacteria</taxon>
        <taxon>Cellvibrionales</taxon>
        <taxon>Halieaceae</taxon>
        <taxon>Halioglobus</taxon>
    </lineage>
</organism>
<evidence type="ECO:0000256" key="6">
    <source>
        <dbReference type="ARBA" id="ARBA00023239"/>
    </source>
</evidence>
<proteinExistence type="inferred from homology"/>
<dbReference type="GO" id="GO:0047443">
    <property type="term" value="F:4-hydroxy-4-methyl-2-oxoglutarate aldolase activity"/>
    <property type="evidence" value="ECO:0007669"/>
    <property type="project" value="UniProtKB-EC"/>
</dbReference>
<dbReference type="InterPro" id="IPR010203">
    <property type="entry name" value="RraA"/>
</dbReference>
<dbReference type="GO" id="GO:0046872">
    <property type="term" value="F:metal ion binding"/>
    <property type="evidence" value="ECO:0007669"/>
    <property type="project" value="UniProtKB-KW"/>
</dbReference>
<comment type="subunit">
    <text evidence="4 10">Homotrimer.</text>
</comment>
<evidence type="ECO:0000313" key="11">
    <source>
        <dbReference type="EMBL" id="PLW87172.1"/>
    </source>
</evidence>
<dbReference type="NCBIfam" id="TIGR01935">
    <property type="entry name" value="NOT-MenG"/>
    <property type="match status" value="1"/>
</dbReference>
<dbReference type="Gene3D" id="3.50.30.40">
    <property type="entry name" value="Ribonuclease E inhibitor RraA/RraA-like"/>
    <property type="match status" value="1"/>
</dbReference>
<dbReference type="SUPFAM" id="SSF89562">
    <property type="entry name" value="RraA-like"/>
    <property type="match status" value="1"/>
</dbReference>
<keyword evidence="6 10" id="KW-0456">Lyase</keyword>
<dbReference type="GO" id="GO:0051252">
    <property type="term" value="P:regulation of RNA metabolic process"/>
    <property type="evidence" value="ECO:0007669"/>
    <property type="project" value="InterPro"/>
</dbReference>
<feature type="binding site" evidence="9">
    <location>
        <position position="99"/>
    </location>
    <ligand>
        <name>Mg(2+)</name>
        <dbReference type="ChEBI" id="CHEBI:18420"/>
    </ligand>
</feature>
<dbReference type="RefSeq" id="WP_066050423.1">
    <property type="nucleotide sequence ID" value="NZ_BMYL01000001.1"/>
</dbReference>
<dbReference type="EC" id="4.1.1.112" evidence="10"/>
<dbReference type="InterPro" id="IPR005493">
    <property type="entry name" value="RraA/RraA-like"/>
</dbReference>
<dbReference type="KEGG" id="hja:BST95_17400"/>
<dbReference type="PANTHER" id="PTHR33254:SF4">
    <property type="entry name" value="4-HYDROXY-4-METHYL-2-OXOGLUTARATE ALDOLASE 3-RELATED"/>
    <property type="match status" value="1"/>
</dbReference>
<dbReference type="AlphaFoldDB" id="A0AAP8MGQ9"/>
<dbReference type="Proteomes" id="UP000235162">
    <property type="component" value="Unassembled WGS sequence"/>
</dbReference>
<evidence type="ECO:0000256" key="4">
    <source>
        <dbReference type="ARBA" id="ARBA00011233"/>
    </source>
</evidence>
<evidence type="ECO:0000313" key="12">
    <source>
        <dbReference type="Proteomes" id="UP000235162"/>
    </source>
</evidence>
<comment type="catalytic activity">
    <reaction evidence="1 10">
        <text>4-hydroxy-4-methyl-2-oxoglutarate = 2 pyruvate</text>
        <dbReference type="Rhea" id="RHEA:22748"/>
        <dbReference type="ChEBI" id="CHEBI:15361"/>
        <dbReference type="ChEBI" id="CHEBI:58276"/>
        <dbReference type="EC" id="4.1.3.17"/>
    </reaction>
</comment>
<evidence type="ECO:0000256" key="3">
    <source>
        <dbReference type="ARBA" id="ARBA00008621"/>
    </source>
</evidence>
<comment type="cofactor">
    <cofactor evidence="2 10">
        <name>a divalent metal cation</name>
        <dbReference type="ChEBI" id="CHEBI:60240"/>
    </cofactor>
</comment>
<evidence type="ECO:0000256" key="2">
    <source>
        <dbReference type="ARBA" id="ARBA00001968"/>
    </source>
</evidence>
<name>A0AAP8MGQ9_9GAMM</name>
<evidence type="ECO:0000256" key="5">
    <source>
        <dbReference type="ARBA" id="ARBA00022723"/>
    </source>
</evidence>
<keyword evidence="5 9" id="KW-0479">Metal-binding</keyword>
<comment type="similarity">
    <text evidence="3 10">Belongs to the class II aldolase/RraA-like family.</text>
</comment>
<evidence type="ECO:0000256" key="9">
    <source>
        <dbReference type="PIRSR" id="PIRSR605493-1"/>
    </source>
</evidence>
<feature type="binding site" evidence="9">
    <location>
        <begin position="76"/>
        <end position="79"/>
    </location>
    <ligand>
        <name>substrate</name>
    </ligand>
</feature>
<comment type="catalytic activity">
    <reaction evidence="8 10">
        <text>oxaloacetate + H(+) = pyruvate + CO2</text>
        <dbReference type="Rhea" id="RHEA:15641"/>
        <dbReference type="ChEBI" id="CHEBI:15361"/>
        <dbReference type="ChEBI" id="CHEBI:15378"/>
        <dbReference type="ChEBI" id="CHEBI:16452"/>
        <dbReference type="ChEBI" id="CHEBI:16526"/>
        <dbReference type="EC" id="4.1.1.112"/>
    </reaction>
</comment>
<dbReference type="NCBIfam" id="NF006875">
    <property type="entry name" value="PRK09372.1"/>
    <property type="match status" value="1"/>
</dbReference>
<dbReference type="EMBL" id="PKUR01000001">
    <property type="protein sequence ID" value="PLW87172.1"/>
    <property type="molecule type" value="Genomic_DNA"/>
</dbReference>
<dbReference type="EC" id="4.1.3.17" evidence="10"/>